<dbReference type="InterPro" id="IPR016181">
    <property type="entry name" value="Acyl_CoA_acyltransferase"/>
</dbReference>
<evidence type="ECO:0000313" key="2">
    <source>
        <dbReference type="EMBL" id="HIW80255.1"/>
    </source>
</evidence>
<proteinExistence type="predicted"/>
<reference evidence="2" key="1">
    <citation type="journal article" date="2021" name="PeerJ">
        <title>Extensive microbial diversity within the chicken gut microbiome revealed by metagenomics and culture.</title>
        <authorList>
            <person name="Gilroy R."/>
            <person name="Ravi A."/>
            <person name="Getino M."/>
            <person name="Pursley I."/>
            <person name="Horton D.L."/>
            <person name="Alikhan N.F."/>
            <person name="Baker D."/>
            <person name="Gharbi K."/>
            <person name="Hall N."/>
            <person name="Watson M."/>
            <person name="Adriaenssens E.M."/>
            <person name="Foster-Nyarko E."/>
            <person name="Jarju S."/>
            <person name="Secka A."/>
            <person name="Antonio M."/>
            <person name="Oren A."/>
            <person name="Chaudhuri R.R."/>
            <person name="La Ragione R."/>
            <person name="Hildebrand F."/>
            <person name="Pallen M.J."/>
        </authorList>
    </citation>
    <scope>NUCLEOTIDE SEQUENCE</scope>
    <source>
        <strain evidence="2">CHK195-6426</strain>
    </source>
</reference>
<evidence type="ECO:0000313" key="3">
    <source>
        <dbReference type="Proteomes" id="UP000824265"/>
    </source>
</evidence>
<sequence>MIREANKNDLDEILQLYLYLHESSIPEDSEQLRNTWDNIINDANHHLIVCEEDGKIVASCVCVVIPNLTRNVRPYAFVENVVTHGEYRKKGYATDCLKFAKKIAEENHCYKMMLLTGSKEESTLNFYRNAGYNSTDKTAFIQWIDM</sequence>
<dbReference type="Proteomes" id="UP000824265">
    <property type="component" value="Unassembled WGS sequence"/>
</dbReference>
<dbReference type="SUPFAM" id="SSF55729">
    <property type="entry name" value="Acyl-CoA N-acyltransferases (Nat)"/>
    <property type="match status" value="1"/>
</dbReference>
<dbReference type="Pfam" id="PF00583">
    <property type="entry name" value="Acetyltransf_1"/>
    <property type="match status" value="1"/>
</dbReference>
<protein>
    <submittedName>
        <fullName evidence="2">GNAT family N-acetyltransferase</fullName>
    </submittedName>
</protein>
<feature type="domain" description="N-acetyltransferase" evidence="1">
    <location>
        <begin position="1"/>
        <end position="146"/>
    </location>
</feature>
<dbReference type="InterPro" id="IPR039143">
    <property type="entry name" value="GNPNAT1-like"/>
</dbReference>
<dbReference type="Gene3D" id="3.40.630.30">
    <property type="match status" value="1"/>
</dbReference>
<dbReference type="EMBL" id="DXGH01000008">
    <property type="protein sequence ID" value="HIW80255.1"/>
    <property type="molecule type" value="Genomic_DNA"/>
</dbReference>
<dbReference type="PROSITE" id="PS51186">
    <property type="entry name" value="GNAT"/>
    <property type="match status" value="1"/>
</dbReference>
<dbReference type="PANTHER" id="PTHR13355">
    <property type="entry name" value="GLUCOSAMINE 6-PHOSPHATE N-ACETYLTRANSFERASE"/>
    <property type="match status" value="1"/>
</dbReference>
<organism evidence="2 3">
    <name type="scientific">Candidatus Acetatifactor stercoripullorum</name>
    <dbReference type="NCBI Taxonomy" id="2838414"/>
    <lineage>
        <taxon>Bacteria</taxon>
        <taxon>Bacillati</taxon>
        <taxon>Bacillota</taxon>
        <taxon>Clostridia</taxon>
        <taxon>Lachnospirales</taxon>
        <taxon>Lachnospiraceae</taxon>
        <taxon>Acetatifactor</taxon>
    </lineage>
</organism>
<accession>A0A9D1R3M6</accession>
<comment type="caution">
    <text evidence="2">The sequence shown here is derived from an EMBL/GenBank/DDBJ whole genome shotgun (WGS) entry which is preliminary data.</text>
</comment>
<reference evidence="2" key="2">
    <citation type="submission" date="2021-04" db="EMBL/GenBank/DDBJ databases">
        <authorList>
            <person name="Gilroy R."/>
        </authorList>
    </citation>
    <scope>NUCLEOTIDE SEQUENCE</scope>
    <source>
        <strain evidence="2">CHK195-6426</strain>
    </source>
</reference>
<dbReference type="CDD" id="cd04301">
    <property type="entry name" value="NAT_SF"/>
    <property type="match status" value="1"/>
</dbReference>
<dbReference type="GO" id="GO:0008080">
    <property type="term" value="F:N-acetyltransferase activity"/>
    <property type="evidence" value="ECO:0007669"/>
    <property type="project" value="TreeGrafter"/>
</dbReference>
<dbReference type="InterPro" id="IPR000182">
    <property type="entry name" value="GNAT_dom"/>
</dbReference>
<name>A0A9D1R3M6_9FIRM</name>
<evidence type="ECO:0000259" key="1">
    <source>
        <dbReference type="PROSITE" id="PS51186"/>
    </source>
</evidence>
<gene>
    <name evidence="2" type="ORF">H9742_01820</name>
</gene>
<dbReference type="AlphaFoldDB" id="A0A9D1R3M6"/>